<dbReference type="Proteomes" id="UP000280444">
    <property type="component" value="Unassembled WGS sequence"/>
</dbReference>
<dbReference type="OrthoDB" id="5381335at2"/>
<dbReference type="InterPro" id="IPR036976">
    <property type="entry name" value="RimM_N_sf"/>
</dbReference>
<dbReference type="InterPro" id="IPR011961">
    <property type="entry name" value="RimM"/>
</dbReference>
<comment type="caution">
    <text evidence="8">The sequence shown here is derived from an EMBL/GenBank/DDBJ whole genome shotgun (WGS) entry which is preliminary data.</text>
</comment>
<dbReference type="GO" id="GO:0005840">
    <property type="term" value="C:ribosome"/>
    <property type="evidence" value="ECO:0007669"/>
    <property type="project" value="InterPro"/>
</dbReference>
<feature type="domain" description="RimM N-terminal" evidence="6">
    <location>
        <begin position="7"/>
        <end position="84"/>
    </location>
</feature>
<evidence type="ECO:0000256" key="5">
    <source>
        <dbReference type="HAMAP-Rule" id="MF_00014"/>
    </source>
</evidence>
<evidence type="ECO:0000256" key="4">
    <source>
        <dbReference type="ARBA" id="ARBA00023186"/>
    </source>
</evidence>
<keyword evidence="4 5" id="KW-0143">Chaperone</keyword>
<feature type="domain" description="Ribosome maturation factor RimM PRC barrel" evidence="7">
    <location>
        <begin position="93"/>
        <end position="159"/>
    </location>
</feature>
<evidence type="ECO:0000313" key="9">
    <source>
        <dbReference type="Proteomes" id="UP000280444"/>
    </source>
</evidence>
<keyword evidence="1 5" id="KW-0963">Cytoplasm</keyword>
<evidence type="ECO:0000259" key="7">
    <source>
        <dbReference type="Pfam" id="PF24986"/>
    </source>
</evidence>
<dbReference type="GO" id="GO:0005737">
    <property type="term" value="C:cytoplasm"/>
    <property type="evidence" value="ECO:0007669"/>
    <property type="project" value="UniProtKB-SubCell"/>
</dbReference>
<evidence type="ECO:0000259" key="6">
    <source>
        <dbReference type="Pfam" id="PF01782"/>
    </source>
</evidence>
<dbReference type="Gene3D" id="2.40.30.60">
    <property type="entry name" value="RimM"/>
    <property type="match status" value="1"/>
</dbReference>
<evidence type="ECO:0000256" key="1">
    <source>
        <dbReference type="ARBA" id="ARBA00022490"/>
    </source>
</evidence>
<accession>A0A3P1SDF1</accession>
<keyword evidence="3 5" id="KW-0698">rRNA processing</keyword>
<proteinExistence type="inferred from homology"/>
<dbReference type="NCBIfam" id="TIGR02273">
    <property type="entry name" value="16S_RimM"/>
    <property type="match status" value="1"/>
</dbReference>
<comment type="function">
    <text evidence="5">An accessory protein needed during the final step in the assembly of 30S ribosomal subunit, possibly for assembly of the head region. Essential for efficient processing of 16S rRNA. May be needed both before and after RbfA during the maturation of 16S rRNA. It has affinity for free ribosomal 30S subunits but not for 70S ribosomes.</text>
</comment>
<keyword evidence="9" id="KW-1185">Reference proteome</keyword>
<dbReference type="HAMAP" id="MF_00014">
    <property type="entry name" value="Ribosome_mat_RimM"/>
    <property type="match status" value="1"/>
</dbReference>
<dbReference type="GO" id="GO:0043022">
    <property type="term" value="F:ribosome binding"/>
    <property type="evidence" value="ECO:0007669"/>
    <property type="project" value="InterPro"/>
</dbReference>
<dbReference type="PANTHER" id="PTHR33692:SF1">
    <property type="entry name" value="RIBOSOME MATURATION FACTOR RIMM"/>
    <property type="match status" value="1"/>
</dbReference>
<dbReference type="RefSeq" id="WP_124870716.1">
    <property type="nucleotide sequence ID" value="NZ_RQZF01000006.1"/>
</dbReference>
<name>A0A3P1SDF1_9ACTO</name>
<dbReference type="InterPro" id="IPR056792">
    <property type="entry name" value="PRC_RimM"/>
</dbReference>
<dbReference type="EMBL" id="RQZF01000006">
    <property type="protein sequence ID" value="RRC95158.1"/>
    <property type="molecule type" value="Genomic_DNA"/>
</dbReference>
<dbReference type="SUPFAM" id="SSF50447">
    <property type="entry name" value="Translation proteins"/>
    <property type="match status" value="1"/>
</dbReference>
<evidence type="ECO:0000256" key="3">
    <source>
        <dbReference type="ARBA" id="ARBA00022552"/>
    </source>
</evidence>
<dbReference type="Pfam" id="PF24986">
    <property type="entry name" value="PRC_RimM"/>
    <property type="match status" value="1"/>
</dbReference>
<evidence type="ECO:0000256" key="2">
    <source>
        <dbReference type="ARBA" id="ARBA00022517"/>
    </source>
</evidence>
<dbReference type="PANTHER" id="PTHR33692">
    <property type="entry name" value="RIBOSOME MATURATION FACTOR RIMM"/>
    <property type="match status" value="1"/>
</dbReference>
<reference evidence="8 9" key="1">
    <citation type="submission" date="2018-11" db="EMBL/GenBank/DDBJ databases">
        <title>Genomes From Bacteria Associated with the Canine Oral Cavity: a Test Case for Automated Genome-Based Taxonomic Assignment.</title>
        <authorList>
            <person name="Coil D.A."/>
            <person name="Jospin G."/>
            <person name="Darling A.E."/>
            <person name="Wallis C."/>
            <person name="Davis I.J."/>
            <person name="Harris S."/>
            <person name="Eisen J.A."/>
            <person name="Holcombe L.J."/>
            <person name="O'Flynn C."/>
        </authorList>
    </citation>
    <scope>NUCLEOTIDE SEQUENCE [LARGE SCALE GENOMIC DNA]</scope>
    <source>
        <strain evidence="8 9">OH770</strain>
    </source>
</reference>
<comment type="subcellular location">
    <subcellularLocation>
        <location evidence="5">Cytoplasm</location>
    </subcellularLocation>
</comment>
<evidence type="ECO:0000313" key="8">
    <source>
        <dbReference type="EMBL" id="RRC95158.1"/>
    </source>
</evidence>
<dbReference type="InterPro" id="IPR009000">
    <property type="entry name" value="Transl_B-barrel_sf"/>
</dbReference>
<dbReference type="SUPFAM" id="SSF50346">
    <property type="entry name" value="PRC-barrel domain"/>
    <property type="match status" value="1"/>
</dbReference>
<protein>
    <recommendedName>
        <fullName evidence="5">Ribosome maturation factor RimM</fullName>
    </recommendedName>
</protein>
<keyword evidence="2 5" id="KW-0690">Ribosome biogenesis</keyword>
<comment type="subunit">
    <text evidence="5">Binds ribosomal protein uS19.</text>
</comment>
<gene>
    <name evidence="5 8" type="primary">rimM</name>
    <name evidence="8" type="ORF">EII11_07090</name>
</gene>
<dbReference type="InterPro" id="IPR011033">
    <property type="entry name" value="PRC_barrel-like_sf"/>
</dbReference>
<dbReference type="AlphaFoldDB" id="A0A3P1SDF1"/>
<organism evidence="8 9">
    <name type="scientific">Schaalia canis</name>
    <dbReference type="NCBI Taxonomy" id="100469"/>
    <lineage>
        <taxon>Bacteria</taxon>
        <taxon>Bacillati</taxon>
        <taxon>Actinomycetota</taxon>
        <taxon>Actinomycetes</taxon>
        <taxon>Actinomycetales</taxon>
        <taxon>Actinomycetaceae</taxon>
        <taxon>Schaalia</taxon>
    </lineage>
</organism>
<comment type="domain">
    <text evidence="5">The PRC barrel domain binds ribosomal protein uS19.</text>
</comment>
<sequence length="169" mass="18138">MNLTAAIIGPAHGLRGEVLLDIRTDAADLVVPGAVFDTDSSDLPTLTIVGLRQHKGRTLALFDEILSREDAESARGVILLTEEHEEDNAWYPHQLVGLAAQTPEGESLGEVSGLQTGSAQDLLLVRYEGRTVMVPFVHQIVPVVDIESGIVVIDAPGGLFDDDFVSTRD</sequence>
<dbReference type="InterPro" id="IPR002676">
    <property type="entry name" value="RimM_N"/>
</dbReference>
<comment type="similarity">
    <text evidence="5">Belongs to the RimM family.</text>
</comment>
<dbReference type="GO" id="GO:0006364">
    <property type="term" value="P:rRNA processing"/>
    <property type="evidence" value="ECO:0007669"/>
    <property type="project" value="UniProtKB-UniRule"/>
</dbReference>
<dbReference type="GO" id="GO:0042274">
    <property type="term" value="P:ribosomal small subunit biogenesis"/>
    <property type="evidence" value="ECO:0007669"/>
    <property type="project" value="UniProtKB-UniRule"/>
</dbReference>
<dbReference type="Gene3D" id="2.30.30.240">
    <property type="entry name" value="PRC-barrel domain"/>
    <property type="match status" value="1"/>
</dbReference>
<dbReference type="Pfam" id="PF01782">
    <property type="entry name" value="RimM"/>
    <property type="match status" value="1"/>
</dbReference>